<proteinExistence type="predicted"/>
<dbReference type="Pfam" id="PF23112">
    <property type="entry name" value="PUB62-63_C"/>
    <property type="match status" value="1"/>
</dbReference>
<name>A0A0K9NXE1_ZOSMR</name>
<dbReference type="Gene3D" id="2.60.120.330">
    <property type="entry name" value="B-lactam Antibiotic, Isopenicillin N Synthase, Chain"/>
    <property type="match status" value="1"/>
</dbReference>
<dbReference type="PANTHER" id="PTHR33644">
    <property type="entry name" value="U-BOX DOMAIN-CONTAINING PROTEIN 62-RELATED"/>
    <property type="match status" value="1"/>
</dbReference>
<accession>A0A0K9NXE1</accession>
<gene>
    <name evidence="2" type="ORF">ZOSMA_57G00430</name>
</gene>
<dbReference type="OrthoDB" id="511285at2759"/>
<dbReference type="Proteomes" id="UP000036987">
    <property type="component" value="Unassembled WGS sequence"/>
</dbReference>
<dbReference type="AlphaFoldDB" id="A0A0K9NXE1"/>
<evidence type="ECO:0000313" key="3">
    <source>
        <dbReference type="Proteomes" id="UP000036987"/>
    </source>
</evidence>
<feature type="domain" description="PUB 62/63 C-terminal" evidence="1">
    <location>
        <begin position="421"/>
        <end position="479"/>
    </location>
</feature>
<dbReference type="InterPro" id="IPR013083">
    <property type="entry name" value="Znf_RING/FYVE/PHD"/>
</dbReference>
<evidence type="ECO:0000313" key="2">
    <source>
        <dbReference type="EMBL" id="KMZ60707.1"/>
    </source>
</evidence>
<dbReference type="SUPFAM" id="SSF51197">
    <property type="entry name" value="Clavaminate synthase-like"/>
    <property type="match status" value="1"/>
</dbReference>
<dbReference type="Gene3D" id="3.30.40.10">
    <property type="entry name" value="Zinc/RING finger domain, C3HC4 (zinc finger)"/>
    <property type="match status" value="1"/>
</dbReference>
<protein>
    <recommendedName>
        <fullName evidence="1">PUB 62/63 C-terminal domain-containing protein</fullName>
    </recommendedName>
</protein>
<evidence type="ECO:0000259" key="1">
    <source>
        <dbReference type="Pfam" id="PF23112"/>
    </source>
</evidence>
<dbReference type="OMA" id="SMRRVNR"/>
<dbReference type="SUPFAM" id="SSF57850">
    <property type="entry name" value="RING/U-box"/>
    <property type="match status" value="1"/>
</dbReference>
<organism evidence="2 3">
    <name type="scientific">Zostera marina</name>
    <name type="common">Eelgrass</name>
    <dbReference type="NCBI Taxonomy" id="29655"/>
    <lineage>
        <taxon>Eukaryota</taxon>
        <taxon>Viridiplantae</taxon>
        <taxon>Streptophyta</taxon>
        <taxon>Embryophyta</taxon>
        <taxon>Tracheophyta</taxon>
        <taxon>Spermatophyta</taxon>
        <taxon>Magnoliopsida</taxon>
        <taxon>Liliopsida</taxon>
        <taxon>Zosteraceae</taxon>
        <taxon>Zostera</taxon>
    </lineage>
</organism>
<reference evidence="3" key="1">
    <citation type="journal article" date="2016" name="Nature">
        <title>The genome of the seagrass Zostera marina reveals angiosperm adaptation to the sea.</title>
        <authorList>
            <person name="Olsen J.L."/>
            <person name="Rouze P."/>
            <person name="Verhelst B."/>
            <person name="Lin Y.-C."/>
            <person name="Bayer T."/>
            <person name="Collen J."/>
            <person name="Dattolo E."/>
            <person name="De Paoli E."/>
            <person name="Dittami S."/>
            <person name="Maumus F."/>
            <person name="Michel G."/>
            <person name="Kersting A."/>
            <person name="Lauritano C."/>
            <person name="Lohaus R."/>
            <person name="Toepel M."/>
            <person name="Tonon T."/>
            <person name="Vanneste K."/>
            <person name="Amirebrahimi M."/>
            <person name="Brakel J."/>
            <person name="Bostroem C."/>
            <person name="Chovatia M."/>
            <person name="Grimwood J."/>
            <person name="Jenkins J.W."/>
            <person name="Jueterbock A."/>
            <person name="Mraz A."/>
            <person name="Stam W.T."/>
            <person name="Tice H."/>
            <person name="Bornberg-Bauer E."/>
            <person name="Green P.J."/>
            <person name="Pearson G.A."/>
            <person name="Procaccini G."/>
            <person name="Duarte C.M."/>
            <person name="Schmutz J."/>
            <person name="Reusch T.B.H."/>
            <person name="Van de Peer Y."/>
        </authorList>
    </citation>
    <scope>NUCLEOTIDE SEQUENCE [LARGE SCALE GENOMIC DNA]</scope>
    <source>
        <strain evidence="3">cv. Finnish</strain>
    </source>
</reference>
<dbReference type="InterPro" id="IPR027443">
    <property type="entry name" value="IPNS-like_sf"/>
</dbReference>
<sequence>MHSPPPSSSAPQFPVSPISHFPSPSAPAAFRFPLPPQLPSSLSLALVPSAPPAPDHHFCPRDAPSPLASSDRPTLIGRVHLSDIAPYEGALGGEYVRALDLLSASLTRYNAVVIQLDSTDATILRCGLDSVRMYFKAKSRCNAQTNGFGGFQKHPTTYYTYRSGTARFTEDEELAPPCMADVFKCMGKVARAALSVIARHLRLRSDVFNHLLDDTPLPSNQISSSLLIASHSYAPSDNFKGPARGGKNTTEEVEKSLLTLIASDNPGIQVCDPNGRWYLADVNLMPGDLLLLTGKSLSHITAGLYPAASYKNGVEFCSGKMSSGSGVFLEDAMVVSCGHSFGGQMLKKIIEMAKCALCDSEIETRALIPNYALRAAATSVRNQDEGRLFRNAALRKRRKEENVDMDHMATETDRLRQSKVVQYPFTVNEKVMIKGNRRTPGKFVGTQALITSQCLNGWYLLKILDSGESVKLQYRSLQKIGSSQEE</sequence>
<comment type="caution">
    <text evidence="2">The sequence shown here is derived from an EMBL/GenBank/DDBJ whole genome shotgun (WGS) entry which is preliminary data.</text>
</comment>
<keyword evidence="3" id="KW-1185">Reference proteome</keyword>
<dbReference type="PANTHER" id="PTHR33644:SF3">
    <property type="entry name" value="RING_U-BOX SUPERFAMILY PROTEIN"/>
    <property type="match status" value="1"/>
</dbReference>
<dbReference type="EMBL" id="LFYR01001587">
    <property type="protein sequence ID" value="KMZ60707.1"/>
    <property type="molecule type" value="Genomic_DNA"/>
</dbReference>
<dbReference type="InterPro" id="IPR057649">
    <property type="entry name" value="PUB62-63_C"/>
</dbReference>